<dbReference type="AlphaFoldDB" id="A0A0X3QC94"/>
<reference evidence="1" key="1">
    <citation type="submission" date="2016-01" db="EMBL/GenBank/DDBJ databases">
        <title>Reference transcriptome for the parasite Schistocephalus solidus: insights into the molecular evolution of parasitism.</title>
        <authorList>
            <person name="Hebert F.O."/>
            <person name="Grambauer S."/>
            <person name="Barber I."/>
            <person name="Landry C.R."/>
            <person name="Aubin-Horth N."/>
        </authorList>
    </citation>
    <scope>NUCLEOTIDE SEQUENCE</scope>
</reference>
<gene>
    <name evidence="1" type="ORF">TR157459</name>
</gene>
<sequence>SPCHADLNYTSQCSKESSLRSWAGLCYYLILTCFPFWKQFRGTTLLQTRCATIVRNSHLLRNHSHMPISTDGASSSTACFIKEALDYSKISTSKDGGAHPTAGVASAC</sequence>
<dbReference type="EMBL" id="GEEE01006269">
    <property type="protein sequence ID" value="JAP56956.1"/>
    <property type="molecule type" value="Transcribed_RNA"/>
</dbReference>
<evidence type="ECO:0000313" key="1">
    <source>
        <dbReference type="EMBL" id="JAP56956.1"/>
    </source>
</evidence>
<protein>
    <submittedName>
        <fullName evidence="1">Uncharacterized protein</fullName>
    </submittedName>
</protein>
<feature type="non-terminal residue" evidence="1">
    <location>
        <position position="1"/>
    </location>
</feature>
<name>A0A0X3QC94_SCHSO</name>
<accession>A0A0X3QC94</accession>
<proteinExistence type="predicted"/>
<organism evidence="1">
    <name type="scientific">Schistocephalus solidus</name>
    <name type="common">Tapeworm</name>
    <dbReference type="NCBI Taxonomy" id="70667"/>
    <lineage>
        <taxon>Eukaryota</taxon>
        <taxon>Metazoa</taxon>
        <taxon>Spiralia</taxon>
        <taxon>Lophotrochozoa</taxon>
        <taxon>Platyhelminthes</taxon>
        <taxon>Cestoda</taxon>
        <taxon>Eucestoda</taxon>
        <taxon>Diphyllobothriidea</taxon>
        <taxon>Diphyllobothriidae</taxon>
        <taxon>Schistocephalus</taxon>
    </lineage>
</organism>
<dbReference type="EMBL" id="GEEE01008991">
    <property type="protein sequence ID" value="JAP54234.1"/>
    <property type="molecule type" value="Transcribed_RNA"/>
</dbReference>